<evidence type="ECO:0000313" key="1">
    <source>
        <dbReference type="EMBL" id="NOV04565.1"/>
    </source>
</evidence>
<gene>
    <name evidence="1" type="ORF">GC097_31810</name>
</gene>
<evidence type="ECO:0000313" key="2">
    <source>
        <dbReference type="Proteomes" id="UP000618579"/>
    </source>
</evidence>
<protein>
    <submittedName>
        <fullName evidence="1">Uncharacterized protein</fullName>
    </submittedName>
</protein>
<proteinExistence type="predicted"/>
<name>A0ABX1ZZR3_9BACL</name>
<dbReference type="EMBL" id="WHNZ01000085">
    <property type="protein sequence ID" value="NOV04565.1"/>
    <property type="molecule type" value="Genomic_DNA"/>
</dbReference>
<accession>A0ABX1ZZR3</accession>
<keyword evidence="2" id="KW-1185">Reference proteome</keyword>
<comment type="caution">
    <text evidence="1">The sequence shown here is derived from an EMBL/GenBank/DDBJ whole genome shotgun (WGS) entry which is preliminary data.</text>
</comment>
<sequence length="124" mass="14402">MNGKKLNRWSTYEPFAAKLAGKQIAGLVVTGHAQSRWGERVTHKIAELEEVNLFVRKKLQDERIKPSDGNEPTVFIIDDDVQMVAEFELMEENELQPDHSHYKMIVVTFLERLSNNNEYRDLKS</sequence>
<dbReference type="RefSeq" id="WP_171687367.1">
    <property type="nucleotide sequence ID" value="NZ_WHNZ01000085.1"/>
</dbReference>
<organism evidence="1 2">
    <name type="scientific">Paenibacillus planticolens</name>
    <dbReference type="NCBI Taxonomy" id="2654976"/>
    <lineage>
        <taxon>Bacteria</taxon>
        <taxon>Bacillati</taxon>
        <taxon>Bacillota</taxon>
        <taxon>Bacilli</taxon>
        <taxon>Bacillales</taxon>
        <taxon>Paenibacillaceae</taxon>
        <taxon>Paenibacillus</taxon>
    </lineage>
</organism>
<dbReference type="Proteomes" id="UP000618579">
    <property type="component" value="Unassembled WGS sequence"/>
</dbReference>
<reference evidence="1 2" key="1">
    <citation type="submission" date="2019-10" db="EMBL/GenBank/DDBJ databases">
        <title>Description of Paenibacillus pedi sp. nov.</title>
        <authorList>
            <person name="Carlier A."/>
            <person name="Qi S."/>
        </authorList>
    </citation>
    <scope>NUCLEOTIDE SEQUENCE [LARGE SCALE GENOMIC DNA]</scope>
    <source>
        <strain evidence="1 2">LMG 31457</strain>
    </source>
</reference>